<evidence type="ECO:0000313" key="3">
    <source>
        <dbReference type="Proteomes" id="UP000273611"/>
    </source>
</evidence>
<feature type="compositionally biased region" description="Basic and acidic residues" evidence="1">
    <location>
        <begin position="17"/>
        <end position="26"/>
    </location>
</feature>
<dbReference type="AlphaFoldDB" id="A0A432NBW1"/>
<dbReference type="InterPro" id="IPR015309">
    <property type="entry name" value="Tscrpt_rep_TraM"/>
</dbReference>
<evidence type="ECO:0000313" key="2">
    <source>
        <dbReference type="EMBL" id="RUL97068.1"/>
    </source>
</evidence>
<proteinExistence type="predicted"/>
<comment type="caution">
    <text evidence="2">The sequence shown here is derived from an EMBL/GenBank/DDBJ whole genome shotgun (WGS) entry which is preliminary data.</text>
</comment>
<dbReference type="GO" id="GO:0045892">
    <property type="term" value="P:negative regulation of DNA-templated transcription"/>
    <property type="evidence" value="ECO:0007669"/>
    <property type="project" value="InterPro"/>
</dbReference>
<dbReference type="Gene3D" id="1.10.287.160">
    <property type="entry name" value="HR1 repeat"/>
    <property type="match status" value="1"/>
</dbReference>
<evidence type="ECO:0000256" key="1">
    <source>
        <dbReference type="SAM" id="MobiDB-lite"/>
    </source>
</evidence>
<accession>A0A432NBW1</accession>
<name>A0A432NBW1_9HYPH</name>
<sequence length="114" mass="12872">MKVWEKRVNKASSSDANGREKERESRFSSMQQSKLEALAVSAILEHRLLIAADEAVYEEWARATADPSISAAVLKSLQEEYVARQKKSEVQQEELSEIIDALGYVPEVPLDKHE</sequence>
<reference evidence="2 3" key="1">
    <citation type="journal article" date="2015" name="Int. J. Syst. Evol. Microbiol.">
        <title>Rhizobium anhuiense sp. nov., isolated from effective nodules of Vicia faba and Pisum sativum.</title>
        <authorList>
            <person name="Zhang Y.J."/>
            <person name="Zheng W.T."/>
            <person name="Everall I."/>
            <person name="Young J.P."/>
            <person name="Zhang X.X."/>
            <person name="Tian C.F."/>
            <person name="Sui X.H."/>
            <person name="Wang E.T."/>
            <person name="Chen W.X."/>
        </authorList>
    </citation>
    <scope>NUCLEOTIDE SEQUENCE [LARGE SCALE GENOMIC DNA]</scope>
    <source>
        <strain evidence="2 3">CCBAU 23252</strain>
    </source>
</reference>
<feature type="region of interest" description="Disordered" evidence="1">
    <location>
        <begin position="1"/>
        <end position="32"/>
    </location>
</feature>
<dbReference type="EMBL" id="RIBW01000018">
    <property type="protein sequence ID" value="RUL97068.1"/>
    <property type="molecule type" value="Genomic_DNA"/>
</dbReference>
<gene>
    <name evidence="2" type="ORF">EEQ99_28725</name>
</gene>
<protein>
    <submittedName>
        <fullName evidence="2">Transcriptional regulator</fullName>
    </submittedName>
</protein>
<organism evidence="2 3">
    <name type="scientific">Rhizobium anhuiense</name>
    <dbReference type="NCBI Taxonomy" id="1184720"/>
    <lineage>
        <taxon>Bacteria</taxon>
        <taxon>Pseudomonadati</taxon>
        <taxon>Pseudomonadota</taxon>
        <taxon>Alphaproteobacteria</taxon>
        <taxon>Hyphomicrobiales</taxon>
        <taxon>Rhizobiaceae</taxon>
        <taxon>Rhizobium/Agrobacterium group</taxon>
        <taxon>Rhizobium</taxon>
    </lineage>
</organism>
<dbReference type="Pfam" id="PF09228">
    <property type="entry name" value="Prok-TraM"/>
    <property type="match status" value="1"/>
</dbReference>
<dbReference type="Proteomes" id="UP000273611">
    <property type="component" value="Unassembled WGS sequence"/>
</dbReference>